<dbReference type="Pfam" id="PF04357">
    <property type="entry name" value="TamB"/>
    <property type="match status" value="1"/>
</dbReference>
<evidence type="ECO:0000313" key="7">
    <source>
        <dbReference type="EMBL" id="SMO72809.1"/>
    </source>
</evidence>
<evidence type="ECO:0000313" key="8">
    <source>
        <dbReference type="Proteomes" id="UP000319040"/>
    </source>
</evidence>
<sequence>MFKSFFTYFCKIKNKAIKKIYKILVYLLAALIITPILLYFTVLIPGVQNTLVDMLTKKFSRDLGTEVSIESVRFYPIRKIVVNDFLVKDQQHDSLIYVEQISAPIDSFNLKRKQIYLGQVNVNRLHTNLSTDSTRNNYSFIVDSLLSQQKSARKWQLNLKKIRIKNSAFSYQNSTAPPSQTKFNPNDIGISSLSLLIDKIVNKEGELSVRIKDLSAQERSGLLVKKSKAEITVGKRSFTLRNLLLTGKYSFISLGKLQLQLDSVAGTKDFINTAALELQVNSVSLDYRECELLIPNFPVLNHRINLRGDFTGTIADLKGRNININAGTDTHLETSFDITGLPNFRQSYVFLDVKRLSTNIVDLNKILSINAQSEDVDLPESFKRMGSIEYSGKFSGFVDNLVAYGSFRTDLGNINTDLGIKITEDDKLIYSGFINTKKFNIGKMLNWENSLNNVSMDVSVQGYNSGKRDFNSYIKGTIDSIDIRGYKYEEIELNGLISNKRFNGEIELNDPNAQLLFNGIVDFSDNIPQFDFSAVLNNIKLDKLNIAPKLIGSNMSLMLNSSLNGTSINTLSGSTLLHKGKLWIDNQTFLLDSLVVQANQNQSPKEISLHSDLLDTRLTGNFNASSISKAIKQVLAAYFPAFFSFPKETTSYTDQFDFAITTKKLAKLMVALQSNLTVADSTSINGSVNSYNKQLQIQANSNEIKYNSLWAKNIKLEINTLNNQLNSHLHTDIFGIGKLIPLGHFTIEQNAANDSIDLQISWKDMDQSQNKGRISTQTRIKKTKEGDIYTKINLMPSFVIVKDSLWTIQDSEINLTPIGLRVNTFRLHHGNQEININGSLYKNDKGKLTTYFQNIDLHAISSLLNLNGIRFDGFLNGSLELKDSFDEPVITSQLTLDGFKINNEDIGDLKLQSNWSNLQNAVLVKALVQNGNSWPLSGTGYFKPADKDYSFDFKLDSLPLGLVNMYTSSAIQNLRGTGSGNLRLLKTEYGFGMEGGIKVNKAKFDVDLLQCSFFVEDSVIITPESFVFKDMTLTDPRGRNGRFTGSILHRRFRNMHFDLYVHANNMLLLNTKEKDNPLYYGTVYADGDLAVRGTTYDLSLDINGQSKRNTKLYIPISNDTETLDNNFIQFISHNDSLKTTNHKQEEYKVEATNYNLNMSADITPDAQIQVIFKSAGGNVLQSWGKGSLQIQMDKEGEITFLGDYTAEKGDYLFSLENVVNKRFDINKGGSIVWEGSPYDAMIDITATYKLKTSLQSLNPSSSASNDISGRVPINVDLILSNRLSQPNINFNITAPTLEQSTQTIVREAISTEEELNRQVLSLLVLNKFYTPSYNSSGSSGQSSNLANAYTYELLSGQLSNLVSQMLDDVDVGISYRPENEISSEQIEVALSTQIFNDRVTLNGNVEYGKYGRFGANNPNSSNIVGDFDLDVKLNQSGSLRAKAYTRSNDDFSFDNSPTTQGIGLSYQEEFDTVGELMRKYWNWITGRKSKGKTENSKTVKK</sequence>
<keyword evidence="2 5" id="KW-0812">Transmembrane</keyword>
<keyword evidence="3 5" id="KW-1133">Transmembrane helix</keyword>
<evidence type="ECO:0000256" key="4">
    <source>
        <dbReference type="ARBA" id="ARBA00023136"/>
    </source>
</evidence>
<feature type="transmembrane region" description="Helical" evidence="5">
    <location>
        <begin position="20"/>
        <end position="44"/>
    </location>
</feature>
<proteinExistence type="predicted"/>
<reference evidence="7 8" key="1">
    <citation type="submission" date="2017-05" db="EMBL/GenBank/DDBJ databases">
        <authorList>
            <person name="Varghese N."/>
            <person name="Submissions S."/>
        </authorList>
    </citation>
    <scope>NUCLEOTIDE SEQUENCE [LARGE SCALE GENOMIC DNA]</scope>
    <source>
        <strain evidence="7 8">DSM 27040</strain>
    </source>
</reference>
<dbReference type="GO" id="GO:0005886">
    <property type="term" value="C:plasma membrane"/>
    <property type="evidence" value="ECO:0007669"/>
    <property type="project" value="InterPro"/>
</dbReference>
<gene>
    <name evidence="7" type="ORF">SAMN06265379_1069</name>
</gene>
<feature type="domain" description="Translocation and assembly module TamB C-terminal" evidence="6">
    <location>
        <begin position="1036"/>
        <end position="1470"/>
    </location>
</feature>
<protein>
    <submittedName>
        <fullName evidence="7">Uncharacterized protein involved in outer membrane biogenesis</fullName>
    </submittedName>
</protein>
<accession>A0A521DM63</accession>
<dbReference type="EMBL" id="FXTB01000006">
    <property type="protein sequence ID" value="SMO72809.1"/>
    <property type="molecule type" value="Genomic_DNA"/>
</dbReference>
<evidence type="ECO:0000256" key="1">
    <source>
        <dbReference type="ARBA" id="ARBA00004167"/>
    </source>
</evidence>
<evidence type="ECO:0000256" key="3">
    <source>
        <dbReference type="ARBA" id="ARBA00022989"/>
    </source>
</evidence>
<evidence type="ECO:0000256" key="2">
    <source>
        <dbReference type="ARBA" id="ARBA00022692"/>
    </source>
</evidence>
<dbReference type="GO" id="GO:0009306">
    <property type="term" value="P:protein secretion"/>
    <property type="evidence" value="ECO:0007669"/>
    <property type="project" value="InterPro"/>
</dbReference>
<evidence type="ECO:0000256" key="5">
    <source>
        <dbReference type="SAM" id="Phobius"/>
    </source>
</evidence>
<dbReference type="InterPro" id="IPR007452">
    <property type="entry name" value="TamB_C"/>
</dbReference>
<keyword evidence="8" id="KW-1185">Reference proteome</keyword>
<organism evidence="7 8">
    <name type="scientific">Saccharicrinis carchari</name>
    <dbReference type="NCBI Taxonomy" id="1168039"/>
    <lineage>
        <taxon>Bacteria</taxon>
        <taxon>Pseudomonadati</taxon>
        <taxon>Bacteroidota</taxon>
        <taxon>Bacteroidia</taxon>
        <taxon>Marinilabiliales</taxon>
        <taxon>Marinilabiliaceae</taxon>
        <taxon>Saccharicrinis</taxon>
    </lineage>
</organism>
<evidence type="ECO:0000259" key="6">
    <source>
        <dbReference type="Pfam" id="PF04357"/>
    </source>
</evidence>
<comment type="subcellular location">
    <subcellularLocation>
        <location evidence="1">Membrane</location>
        <topology evidence="1">Single-pass membrane protein</topology>
    </subcellularLocation>
</comment>
<keyword evidence="4 5" id="KW-0472">Membrane</keyword>
<dbReference type="Proteomes" id="UP000319040">
    <property type="component" value="Unassembled WGS sequence"/>
</dbReference>
<name>A0A521DM63_SACCC</name>